<name>A0A8S3W4H6_PARAO</name>
<evidence type="ECO:0000256" key="4">
    <source>
        <dbReference type="ARBA" id="ARBA00022723"/>
    </source>
</evidence>
<accession>A0A8S3W4H6</accession>
<keyword evidence="10" id="KW-1185">Reference proteome</keyword>
<keyword evidence="3" id="KW-0349">Heme</keyword>
<evidence type="ECO:0000256" key="8">
    <source>
        <dbReference type="SAM" id="MobiDB-lite"/>
    </source>
</evidence>
<dbReference type="InterPro" id="IPR050479">
    <property type="entry name" value="CYP11_CYP27_families"/>
</dbReference>
<dbReference type="Pfam" id="PF00067">
    <property type="entry name" value="p450"/>
    <property type="match status" value="1"/>
</dbReference>
<dbReference type="AlphaFoldDB" id="A0A8S3W4H6"/>
<gene>
    <name evidence="9" type="ORF">PAPOLLO_LOCUS2036</name>
</gene>
<reference evidence="9" key="1">
    <citation type="submission" date="2021-04" db="EMBL/GenBank/DDBJ databases">
        <authorList>
            <person name="Tunstrom K."/>
        </authorList>
    </citation>
    <scope>NUCLEOTIDE SEQUENCE</scope>
</reference>
<dbReference type="OrthoDB" id="2789670at2759"/>
<evidence type="ECO:0000313" key="9">
    <source>
        <dbReference type="EMBL" id="CAG4940599.1"/>
    </source>
</evidence>
<dbReference type="PANTHER" id="PTHR24279">
    <property type="entry name" value="CYTOCHROME P450"/>
    <property type="match status" value="1"/>
</dbReference>
<proteinExistence type="inferred from homology"/>
<dbReference type="GO" id="GO:0016705">
    <property type="term" value="F:oxidoreductase activity, acting on paired donors, with incorporation or reduction of molecular oxygen"/>
    <property type="evidence" value="ECO:0007669"/>
    <property type="project" value="InterPro"/>
</dbReference>
<comment type="cofactor">
    <cofactor evidence="1">
        <name>heme</name>
        <dbReference type="ChEBI" id="CHEBI:30413"/>
    </cofactor>
</comment>
<protein>
    <submittedName>
        <fullName evidence="9">(apollo) hypothetical protein</fullName>
    </submittedName>
</protein>
<evidence type="ECO:0000313" key="10">
    <source>
        <dbReference type="Proteomes" id="UP000691718"/>
    </source>
</evidence>
<comment type="similarity">
    <text evidence="2">Belongs to the cytochrome P450 family.</text>
</comment>
<dbReference type="GO" id="GO:0004497">
    <property type="term" value="F:monooxygenase activity"/>
    <property type="evidence" value="ECO:0007669"/>
    <property type="project" value="UniProtKB-KW"/>
</dbReference>
<keyword evidence="6" id="KW-0408">Iron</keyword>
<feature type="region of interest" description="Disordered" evidence="8">
    <location>
        <begin position="17"/>
        <end position="46"/>
    </location>
</feature>
<dbReference type="EMBL" id="CAJQZP010000150">
    <property type="protein sequence ID" value="CAG4940599.1"/>
    <property type="molecule type" value="Genomic_DNA"/>
</dbReference>
<evidence type="ECO:0000256" key="3">
    <source>
        <dbReference type="ARBA" id="ARBA00022617"/>
    </source>
</evidence>
<dbReference type="PANTHER" id="PTHR24279:SF120">
    <property type="entry name" value="CYTOCHROME P450"/>
    <property type="match status" value="1"/>
</dbReference>
<dbReference type="GO" id="GO:0020037">
    <property type="term" value="F:heme binding"/>
    <property type="evidence" value="ECO:0007669"/>
    <property type="project" value="InterPro"/>
</dbReference>
<evidence type="ECO:0000256" key="5">
    <source>
        <dbReference type="ARBA" id="ARBA00023002"/>
    </source>
</evidence>
<dbReference type="Proteomes" id="UP000691718">
    <property type="component" value="Unassembled WGS sequence"/>
</dbReference>
<keyword evidence="7" id="KW-0503">Monooxygenase</keyword>
<organism evidence="9 10">
    <name type="scientific">Parnassius apollo</name>
    <name type="common">Apollo butterfly</name>
    <name type="synonym">Papilio apollo</name>
    <dbReference type="NCBI Taxonomy" id="110799"/>
    <lineage>
        <taxon>Eukaryota</taxon>
        <taxon>Metazoa</taxon>
        <taxon>Ecdysozoa</taxon>
        <taxon>Arthropoda</taxon>
        <taxon>Hexapoda</taxon>
        <taxon>Insecta</taxon>
        <taxon>Pterygota</taxon>
        <taxon>Neoptera</taxon>
        <taxon>Endopterygota</taxon>
        <taxon>Lepidoptera</taxon>
        <taxon>Glossata</taxon>
        <taxon>Ditrysia</taxon>
        <taxon>Papilionoidea</taxon>
        <taxon>Papilionidae</taxon>
        <taxon>Parnassiinae</taxon>
        <taxon>Parnassini</taxon>
        <taxon>Parnassius</taxon>
        <taxon>Parnassius</taxon>
    </lineage>
</organism>
<evidence type="ECO:0000256" key="6">
    <source>
        <dbReference type="ARBA" id="ARBA00023004"/>
    </source>
</evidence>
<sequence length="541" mass="60223">MSTTAILIRQFVIPRQSQRRISNTSNRGTSTSPQRRSGVAPALNTSPKKFIDIPGPLALPMLRHSAHVLPRIGSFHHSVGLGLLEGLRQRYGDLVRLAKASRSRPVLYVFDPEMMKEVYDSNVTESPHWDRSPLYEQRKTAINQSSVQGDQTKEIWCEIRTLLQDGGLLKNFDEAFDNIAADVTRRLGDLRHLENALNEELSTELYRWALEIIGIMVFGIRLGCLDGAVHVPTAENRPREKTPMDDDIPDTCSLSKRCIDGLNPAERLVRCSLEIANSSYLVRSEGTLKTDSNTFNDALKAFDTHYSLTQHFLMQSVQSLNIKNLRPEQVLIDRLRPLKNRVLPLAADVLLAGVDPLAQTALSMLYQLSLHAAQQQRAHDQVAWSVASKDAGADCTELPYINACAKEALRLYPVTGGVVRRSTEDLVVAGYEIPAGVDIVLAHGVTSKEEKQWGRAKSFIPERWCNEGWEPLRASRAHPAASMPFGENCPATGVVAKMLASLATRILDKYRLEWHGPAPNVVTPSVNKLQPPFYFVLQNAS</sequence>
<keyword evidence="5" id="KW-0560">Oxidoreductase</keyword>
<comment type="caution">
    <text evidence="9">The sequence shown here is derived from an EMBL/GenBank/DDBJ whole genome shotgun (WGS) entry which is preliminary data.</text>
</comment>
<evidence type="ECO:0000256" key="1">
    <source>
        <dbReference type="ARBA" id="ARBA00001971"/>
    </source>
</evidence>
<keyword evidence="4" id="KW-0479">Metal-binding</keyword>
<dbReference type="GO" id="GO:0005506">
    <property type="term" value="F:iron ion binding"/>
    <property type="evidence" value="ECO:0007669"/>
    <property type="project" value="InterPro"/>
</dbReference>
<dbReference type="InterPro" id="IPR001128">
    <property type="entry name" value="Cyt_P450"/>
</dbReference>
<feature type="compositionally biased region" description="Polar residues" evidence="8">
    <location>
        <begin position="17"/>
        <end position="35"/>
    </location>
</feature>
<evidence type="ECO:0000256" key="7">
    <source>
        <dbReference type="ARBA" id="ARBA00023033"/>
    </source>
</evidence>
<evidence type="ECO:0000256" key="2">
    <source>
        <dbReference type="ARBA" id="ARBA00010617"/>
    </source>
</evidence>